<name>A0AAV8QLD3_ENSVE</name>
<organism evidence="6 7">
    <name type="scientific">Ensete ventricosum</name>
    <name type="common">Abyssinian banana</name>
    <name type="synonym">Musa ensete</name>
    <dbReference type="NCBI Taxonomy" id="4639"/>
    <lineage>
        <taxon>Eukaryota</taxon>
        <taxon>Viridiplantae</taxon>
        <taxon>Streptophyta</taxon>
        <taxon>Embryophyta</taxon>
        <taxon>Tracheophyta</taxon>
        <taxon>Spermatophyta</taxon>
        <taxon>Magnoliopsida</taxon>
        <taxon>Liliopsida</taxon>
        <taxon>Zingiberales</taxon>
        <taxon>Musaceae</taxon>
        <taxon>Ensete</taxon>
    </lineage>
</organism>
<dbReference type="InterPro" id="IPR036296">
    <property type="entry name" value="SKP1-like_dim_sf"/>
</dbReference>
<dbReference type="InterPro" id="IPR011333">
    <property type="entry name" value="SKP1/BTB/POZ_sf"/>
</dbReference>
<sequence length="123" mass="13992">MASEDGKKMIQLVSSDDQELELEVEACMKSDMIKFILDDCNTDNAIPPPNLRSKTLAKVIEYMKKHAGEEQVADEEELRAWDGEFMKVDTVILYFLSNASNYLGIKELLDLCAETVANLMRQR</sequence>
<evidence type="ECO:0000256" key="1">
    <source>
        <dbReference type="ARBA" id="ARBA00004906"/>
    </source>
</evidence>
<dbReference type="GO" id="GO:0006511">
    <property type="term" value="P:ubiquitin-dependent protein catabolic process"/>
    <property type="evidence" value="ECO:0007669"/>
    <property type="project" value="InterPro"/>
</dbReference>
<dbReference type="GO" id="GO:0009867">
    <property type="term" value="P:jasmonic acid mediated signaling pathway"/>
    <property type="evidence" value="ECO:0007669"/>
    <property type="project" value="UniProtKB-ARBA"/>
</dbReference>
<comment type="caution">
    <text evidence="6">The sequence shown here is derived from an EMBL/GenBank/DDBJ whole genome shotgun (WGS) entry which is preliminary data.</text>
</comment>
<dbReference type="SUPFAM" id="SSF54695">
    <property type="entry name" value="POZ domain"/>
    <property type="match status" value="1"/>
</dbReference>
<dbReference type="PIRSF" id="PIRSF028729">
    <property type="entry name" value="E3_ubiquit_lig_SCF_Skp"/>
    <property type="match status" value="1"/>
</dbReference>
<evidence type="ECO:0000259" key="5">
    <source>
        <dbReference type="Pfam" id="PF03931"/>
    </source>
</evidence>
<keyword evidence="3 4" id="KW-0833">Ubl conjugation pathway</keyword>
<evidence type="ECO:0000313" key="7">
    <source>
        <dbReference type="Proteomes" id="UP001222027"/>
    </source>
</evidence>
<dbReference type="SMART" id="SM00512">
    <property type="entry name" value="Skp1"/>
    <property type="match status" value="1"/>
</dbReference>
<proteinExistence type="inferred from homology"/>
<dbReference type="SUPFAM" id="SSF81382">
    <property type="entry name" value="Skp1 dimerisation domain-like"/>
    <property type="match status" value="1"/>
</dbReference>
<comment type="subunit">
    <text evidence="4">Part of a SCF (SKP1-cullin-F-box) protein ligase complex.</text>
</comment>
<feature type="domain" description="SKP1 component POZ" evidence="5">
    <location>
        <begin position="8"/>
        <end position="66"/>
    </location>
</feature>
<dbReference type="Pfam" id="PF03931">
    <property type="entry name" value="Skp1_POZ"/>
    <property type="match status" value="1"/>
</dbReference>
<protein>
    <recommendedName>
        <fullName evidence="4">SKP1-like protein</fullName>
    </recommendedName>
</protein>
<evidence type="ECO:0000256" key="2">
    <source>
        <dbReference type="ARBA" id="ARBA00009993"/>
    </source>
</evidence>
<keyword evidence="7" id="KW-1185">Reference proteome</keyword>
<dbReference type="PANTHER" id="PTHR11165">
    <property type="entry name" value="SKP1"/>
    <property type="match status" value="1"/>
</dbReference>
<dbReference type="EMBL" id="JAQQAF010000006">
    <property type="protein sequence ID" value="KAJ8479396.1"/>
    <property type="molecule type" value="Genomic_DNA"/>
</dbReference>
<reference evidence="6 7" key="1">
    <citation type="submission" date="2022-12" db="EMBL/GenBank/DDBJ databases">
        <title>Chromosome-scale assembly of the Ensete ventricosum genome.</title>
        <authorList>
            <person name="Dussert Y."/>
            <person name="Stocks J."/>
            <person name="Wendawek A."/>
            <person name="Woldeyes F."/>
            <person name="Nichols R.A."/>
            <person name="Borrell J.S."/>
        </authorList>
    </citation>
    <scope>NUCLEOTIDE SEQUENCE [LARGE SCALE GENOMIC DNA]</scope>
    <source>
        <strain evidence="7">cv. Maze</strain>
        <tissue evidence="6">Seeds</tissue>
    </source>
</reference>
<gene>
    <name evidence="6" type="ORF">OPV22_023123</name>
</gene>
<evidence type="ECO:0000256" key="3">
    <source>
        <dbReference type="ARBA" id="ARBA00022786"/>
    </source>
</evidence>
<dbReference type="InterPro" id="IPR016073">
    <property type="entry name" value="Skp1_comp_POZ"/>
</dbReference>
<evidence type="ECO:0000313" key="6">
    <source>
        <dbReference type="EMBL" id="KAJ8479396.1"/>
    </source>
</evidence>
<comment type="pathway">
    <text evidence="1 4">Protein modification; protein ubiquitination.</text>
</comment>
<dbReference type="AlphaFoldDB" id="A0AAV8QLD3"/>
<dbReference type="GO" id="GO:0016567">
    <property type="term" value="P:protein ubiquitination"/>
    <property type="evidence" value="ECO:0007669"/>
    <property type="project" value="UniProtKB-UniRule"/>
</dbReference>
<evidence type="ECO:0000256" key="4">
    <source>
        <dbReference type="PIRNR" id="PIRNR028729"/>
    </source>
</evidence>
<dbReference type="Gene3D" id="3.30.710.10">
    <property type="entry name" value="Potassium Channel Kv1.1, Chain A"/>
    <property type="match status" value="1"/>
</dbReference>
<dbReference type="InterPro" id="IPR016897">
    <property type="entry name" value="SKP1"/>
</dbReference>
<comment type="similarity">
    <text evidence="2 4">Belongs to the SKP1 family.</text>
</comment>
<dbReference type="Proteomes" id="UP001222027">
    <property type="component" value="Unassembled WGS sequence"/>
</dbReference>
<accession>A0AAV8QLD3</accession>
<comment type="function">
    <text evidence="4">Involved in ubiquitination and subsequent proteasomal degradation of target proteins. Together with CUL1, RBX1 and a F-box protein, it forms a SCF E3 ubiquitin ligase complex. The functional specificity of this complex depends on the type of F-box protein. In the SCF complex, it serves as an adapter that links the F-box protein to CUL1.</text>
</comment>
<dbReference type="InterPro" id="IPR001232">
    <property type="entry name" value="SKP1-like"/>
</dbReference>